<name>A0A1N6MYX1_9GAMM</name>
<evidence type="ECO:0000313" key="2">
    <source>
        <dbReference type="EMBL" id="SIP74010.1"/>
    </source>
</evidence>
<reference evidence="3" key="2">
    <citation type="submission" date="2016-12" db="EMBL/GenBank/DDBJ databases">
        <authorList>
            <person name="Gaudriault S."/>
        </authorList>
    </citation>
    <scope>NUCLEOTIDE SEQUENCE [LARGE SCALE GENOMIC DNA]</scope>
    <source>
        <strain evidence="3">HGB1681 (deposited as PTA-6826 in the American Type Culture Collection)</strain>
    </source>
</reference>
<dbReference type="Proteomes" id="UP000196435">
    <property type="component" value="Unassembled WGS sequence"/>
</dbReference>
<organism evidence="2 3">
    <name type="scientific">Xenorhabdus innexi</name>
    <dbReference type="NCBI Taxonomy" id="290109"/>
    <lineage>
        <taxon>Bacteria</taxon>
        <taxon>Pseudomonadati</taxon>
        <taxon>Pseudomonadota</taxon>
        <taxon>Gammaproteobacteria</taxon>
        <taxon>Enterobacterales</taxon>
        <taxon>Morganellaceae</taxon>
        <taxon>Xenorhabdus</taxon>
    </lineage>
</organism>
<reference evidence="2" key="1">
    <citation type="submission" date="2016-12" db="EMBL/GenBank/DDBJ databases">
        <authorList>
            <person name="Song W.-J."/>
            <person name="Kurnit D.M."/>
        </authorList>
    </citation>
    <scope>NUCLEOTIDE SEQUENCE [LARGE SCALE GENOMIC DNA]</scope>
    <source>
        <strain evidence="2">HGB1681</strain>
    </source>
</reference>
<dbReference type="RefSeq" id="WP_086953445.1">
    <property type="nucleotide sequence ID" value="NZ_CAWNQC010000239.1"/>
</dbReference>
<accession>A0A1N6MYX1</accession>
<dbReference type="Proteomes" id="UP000224871">
    <property type="component" value="Unassembled WGS sequence"/>
</dbReference>
<proteinExistence type="predicted"/>
<dbReference type="EMBL" id="FTLG01000191">
    <property type="protein sequence ID" value="SIP74010.1"/>
    <property type="molecule type" value="Genomic_DNA"/>
</dbReference>
<evidence type="ECO:0000313" key="3">
    <source>
        <dbReference type="Proteomes" id="UP000196435"/>
    </source>
</evidence>
<evidence type="ECO:0000313" key="4">
    <source>
        <dbReference type="Proteomes" id="UP000224871"/>
    </source>
</evidence>
<dbReference type="EMBL" id="NIBU01000041">
    <property type="protein sequence ID" value="PHM31221.1"/>
    <property type="molecule type" value="Genomic_DNA"/>
</dbReference>
<keyword evidence="4" id="KW-1185">Reference proteome</keyword>
<protein>
    <submittedName>
        <fullName evidence="2">Uncharacterized protein</fullName>
    </submittedName>
</protein>
<gene>
    <name evidence="1" type="ORF">Xinn_02930</name>
    <name evidence="2" type="ORF">XIS1_490007</name>
</gene>
<dbReference type="AlphaFoldDB" id="A0A1N6MYX1"/>
<reference evidence="1 4" key="3">
    <citation type="journal article" date="2017" name="Nat. Microbiol.">
        <title>Natural product diversity associated with the nematode symbionts Photorhabdus and Xenorhabdus.</title>
        <authorList>
            <person name="Tobias N.J."/>
            <person name="Wolff H."/>
            <person name="Djahanschiri B."/>
            <person name="Grundmann F."/>
            <person name="Kronenwerth M."/>
            <person name="Shi Y.M."/>
            <person name="Simonyi S."/>
            <person name="Grun P."/>
            <person name="Shapiro-Ilan D."/>
            <person name="Pidot S.J."/>
            <person name="Stinear T.P."/>
            <person name="Ebersberger I."/>
            <person name="Bode H.B."/>
        </authorList>
    </citation>
    <scope>NUCLEOTIDE SEQUENCE [LARGE SCALE GENOMIC DNA]</scope>
    <source>
        <strain evidence="1 4">DSM 16336</strain>
    </source>
</reference>
<sequence>MVELTDTEKYALPSDEKTALNNAIRDFQTKIDNVIFLLYERGIIGNIAKIIILFFVDTFLGNVPSVINQL</sequence>
<evidence type="ECO:0000313" key="1">
    <source>
        <dbReference type="EMBL" id="PHM31221.1"/>
    </source>
</evidence>